<keyword evidence="1" id="KW-1133">Transmembrane helix</keyword>
<dbReference type="STRING" id="1236973.JCM9157_709"/>
<protein>
    <recommendedName>
        <fullName evidence="2">YknX-like barrel-sandwich hybrid domain-containing protein</fullName>
    </recommendedName>
</protein>
<accession>W4QPU7</accession>
<dbReference type="Proteomes" id="UP000018896">
    <property type="component" value="Unassembled WGS sequence"/>
</dbReference>
<proteinExistence type="predicted"/>
<keyword evidence="1" id="KW-0812">Transmembrane</keyword>
<feature type="transmembrane region" description="Helical" evidence="1">
    <location>
        <begin position="6"/>
        <end position="26"/>
    </location>
</feature>
<feature type="domain" description="YknX-like barrel-sandwich hybrid" evidence="2">
    <location>
        <begin position="66"/>
        <end position="104"/>
    </location>
</feature>
<evidence type="ECO:0000313" key="3">
    <source>
        <dbReference type="EMBL" id="GAE33688.1"/>
    </source>
</evidence>
<dbReference type="EMBL" id="BAUV01000003">
    <property type="protein sequence ID" value="GAE33688.1"/>
    <property type="molecule type" value="Genomic_DNA"/>
</dbReference>
<evidence type="ECO:0000259" key="2">
    <source>
        <dbReference type="Pfam" id="PF25984"/>
    </source>
</evidence>
<evidence type="ECO:0000256" key="1">
    <source>
        <dbReference type="SAM" id="Phobius"/>
    </source>
</evidence>
<dbReference type="InterPro" id="IPR058639">
    <property type="entry name" value="BSH_YknX-like"/>
</dbReference>
<gene>
    <name evidence="3" type="ORF">JCM9157_709</name>
</gene>
<comment type="caution">
    <text evidence="3">The sequence shown here is derived from an EMBL/GenBank/DDBJ whole genome shotgun (WGS) entry which is preliminary data.</text>
</comment>
<organism evidence="3 4">
    <name type="scientific">Halalkalibacter akibai (strain ATCC 43226 / DSM 21942 / CIP 109018 / JCM 9157 / 1139)</name>
    <name type="common">Bacillus akibai</name>
    <dbReference type="NCBI Taxonomy" id="1236973"/>
    <lineage>
        <taxon>Bacteria</taxon>
        <taxon>Bacillati</taxon>
        <taxon>Bacillota</taxon>
        <taxon>Bacilli</taxon>
        <taxon>Bacillales</taxon>
        <taxon>Bacillaceae</taxon>
        <taxon>Halalkalibacter</taxon>
    </lineage>
</organism>
<keyword evidence="1" id="KW-0472">Membrane</keyword>
<reference evidence="3 4" key="1">
    <citation type="journal article" date="2014" name="Genome Announc.">
        <title>Draft Genome Sequences of Three Alkaliphilic Bacillus Strains, Bacillus wakoensis JCM 9140T, Bacillus akibai JCM 9157T, and Bacillus hemicellulosilyticus JCM 9152T.</title>
        <authorList>
            <person name="Yuki M."/>
            <person name="Oshima K."/>
            <person name="Suda W."/>
            <person name="Oshida Y."/>
            <person name="Kitamura K."/>
            <person name="Iida T."/>
            <person name="Hattori M."/>
            <person name="Ohkuma M."/>
        </authorList>
    </citation>
    <scope>NUCLEOTIDE SEQUENCE [LARGE SCALE GENOMIC DNA]</scope>
    <source>
        <strain evidence="3 4">JCM 9157</strain>
    </source>
</reference>
<name>W4QPU7_HALA3</name>
<evidence type="ECO:0000313" key="4">
    <source>
        <dbReference type="Proteomes" id="UP000018896"/>
    </source>
</evidence>
<keyword evidence="4" id="KW-1185">Reference proteome</keyword>
<dbReference type="AlphaFoldDB" id="W4QPU7"/>
<sequence length="116" mass="13032">MFKPWVKYTLFGFATLLFLVNIIIIVHKDSNISRLQIIDQFVSANVVDIVESTEKPGVISTSSEEFIYVNESLGSIDSIFVEVGQEIQAGDALFNYTNLQIDSAKNELELKIEQVT</sequence>
<dbReference type="Pfam" id="PF25984">
    <property type="entry name" value="BSH_YknX"/>
    <property type="match status" value="1"/>
</dbReference>
<dbReference type="OrthoDB" id="85226at2"/>
<dbReference type="RefSeq" id="WP_035662094.1">
    <property type="nucleotide sequence ID" value="NZ_BAUV01000003.1"/>
</dbReference>